<evidence type="ECO:0000313" key="10">
    <source>
        <dbReference type="EMBL" id="OWF38400.1"/>
    </source>
</evidence>
<keyword evidence="4 7" id="KW-1133">Transmembrane helix</keyword>
<accession>A0A210PPG8</accession>
<feature type="transmembrane region" description="Helical" evidence="7">
    <location>
        <begin position="291"/>
        <end position="314"/>
    </location>
</feature>
<evidence type="ECO:0000256" key="2">
    <source>
        <dbReference type="ARBA" id="ARBA00022679"/>
    </source>
</evidence>
<comment type="catalytic activity">
    <reaction evidence="7">
        <text>L-cysteinyl-[protein] + hexadecanoyl-CoA = S-hexadecanoyl-L-cysteinyl-[protein] + CoA</text>
        <dbReference type="Rhea" id="RHEA:36683"/>
        <dbReference type="Rhea" id="RHEA-COMP:10131"/>
        <dbReference type="Rhea" id="RHEA-COMP:11032"/>
        <dbReference type="ChEBI" id="CHEBI:29950"/>
        <dbReference type="ChEBI" id="CHEBI:57287"/>
        <dbReference type="ChEBI" id="CHEBI:57379"/>
        <dbReference type="ChEBI" id="CHEBI:74151"/>
        <dbReference type="EC" id="2.3.1.225"/>
    </reaction>
</comment>
<evidence type="ECO:0000256" key="4">
    <source>
        <dbReference type="ARBA" id="ARBA00022989"/>
    </source>
</evidence>
<comment type="subcellular location">
    <subcellularLocation>
        <location evidence="1">Membrane</location>
        <topology evidence="1">Multi-pass membrane protein</topology>
    </subcellularLocation>
</comment>
<comment type="similarity">
    <text evidence="7">Belongs to the DHHC palmitoyltransferase family.</text>
</comment>
<feature type="region of interest" description="Disordered" evidence="8">
    <location>
        <begin position="98"/>
        <end position="162"/>
    </location>
</feature>
<reference evidence="10 11" key="1">
    <citation type="journal article" date="2017" name="Nat. Ecol. Evol.">
        <title>Scallop genome provides insights into evolution of bilaterian karyotype and development.</title>
        <authorList>
            <person name="Wang S."/>
            <person name="Zhang J."/>
            <person name="Jiao W."/>
            <person name="Li J."/>
            <person name="Xun X."/>
            <person name="Sun Y."/>
            <person name="Guo X."/>
            <person name="Huan P."/>
            <person name="Dong B."/>
            <person name="Zhang L."/>
            <person name="Hu X."/>
            <person name="Sun X."/>
            <person name="Wang J."/>
            <person name="Zhao C."/>
            <person name="Wang Y."/>
            <person name="Wang D."/>
            <person name="Huang X."/>
            <person name="Wang R."/>
            <person name="Lv J."/>
            <person name="Li Y."/>
            <person name="Zhang Z."/>
            <person name="Liu B."/>
            <person name="Lu W."/>
            <person name="Hui Y."/>
            <person name="Liang J."/>
            <person name="Zhou Z."/>
            <person name="Hou R."/>
            <person name="Li X."/>
            <person name="Liu Y."/>
            <person name="Li H."/>
            <person name="Ning X."/>
            <person name="Lin Y."/>
            <person name="Zhao L."/>
            <person name="Xing Q."/>
            <person name="Dou J."/>
            <person name="Li Y."/>
            <person name="Mao J."/>
            <person name="Guo H."/>
            <person name="Dou H."/>
            <person name="Li T."/>
            <person name="Mu C."/>
            <person name="Jiang W."/>
            <person name="Fu Q."/>
            <person name="Fu X."/>
            <person name="Miao Y."/>
            <person name="Liu J."/>
            <person name="Yu Q."/>
            <person name="Li R."/>
            <person name="Liao H."/>
            <person name="Li X."/>
            <person name="Kong Y."/>
            <person name="Jiang Z."/>
            <person name="Chourrout D."/>
            <person name="Li R."/>
            <person name="Bao Z."/>
        </authorList>
    </citation>
    <scope>NUCLEOTIDE SEQUENCE [LARGE SCALE GENOMIC DNA]</scope>
    <source>
        <strain evidence="10 11">PY_sf001</strain>
    </source>
</reference>
<dbReference type="PANTHER" id="PTHR12246">
    <property type="entry name" value="PALMITOYLTRANSFERASE ZDHHC16"/>
    <property type="match status" value="1"/>
</dbReference>
<keyword evidence="11" id="KW-1185">Reference proteome</keyword>
<dbReference type="InterPro" id="IPR001594">
    <property type="entry name" value="Palmitoyltrfase_DHHC"/>
</dbReference>
<dbReference type="PROSITE" id="PS50216">
    <property type="entry name" value="DHHC"/>
    <property type="match status" value="1"/>
</dbReference>
<organism evidence="10 11">
    <name type="scientific">Mizuhopecten yessoensis</name>
    <name type="common">Japanese scallop</name>
    <name type="synonym">Patinopecten yessoensis</name>
    <dbReference type="NCBI Taxonomy" id="6573"/>
    <lineage>
        <taxon>Eukaryota</taxon>
        <taxon>Metazoa</taxon>
        <taxon>Spiralia</taxon>
        <taxon>Lophotrochozoa</taxon>
        <taxon>Mollusca</taxon>
        <taxon>Bivalvia</taxon>
        <taxon>Autobranchia</taxon>
        <taxon>Pteriomorphia</taxon>
        <taxon>Pectinida</taxon>
        <taxon>Pectinoidea</taxon>
        <taxon>Pectinidae</taxon>
        <taxon>Mizuhopecten</taxon>
    </lineage>
</organism>
<dbReference type="AlphaFoldDB" id="A0A210PPG8"/>
<dbReference type="OrthoDB" id="302728at2759"/>
<feature type="transmembrane region" description="Helical" evidence="7">
    <location>
        <begin position="234"/>
        <end position="256"/>
    </location>
</feature>
<keyword evidence="5 7" id="KW-0472">Membrane</keyword>
<dbReference type="InterPro" id="IPR039859">
    <property type="entry name" value="PFA4/ZDH16/20/ERF2-like"/>
</dbReference>
<keyword evidence="2 7" id="KW-0808">Transferase</keyword>
<sequence length="381" mass="43198">MVSMRLLFGWSVPFRIRLMAAGNLFFCFYFAFMTVLVTVVCWSEILPDIFMGDKDRIRKHKLFILFTFLNAVGNFVLCVFTDTSIKRAVEMTSKDYMTSTSSVGAGDRMTKPSKDAGQSRLNSKDSQTISTMNNSNTMKQTTKKGASMVKKRKAGEAKSADKESIKDKYLEMKGKGKDGGNDKVDNEPTFCDTCNVIPPPRSHHCVLCQTCILKRDHHCFFMTVCVGYFNQKYFVMYCFYMMIGTFYGMFLIVLHLKKLYDVTFNGPQTFIFLLVDMIGKLATNVPIEFGYIFLVFLMYACITAGLIAAGLWFWQLQITVAGQTTHEATSIGSGKFSKSKIDNLKDVFGKYWLLTIILPLPLPQPPFEDTFVKNSNSKNIQ</sequence>
<evidence type="ECO:0000256" key="3">
    <source>
        <dbReference type="ARBA" id="ARBA00022692"/>
    </source>
</evidence>
<feature type="transmembrane region" description="Helical" evidence="7">
    <location>
        <begin position="21"/>
        <end position="42"/>
    </location>
</feature>
<feature type="domain" description="Palmitoyltransferase DHHC" evidence="9">
    <location>
        <begin position="186"/>
        <end position="329"/>
    </location>
</feature>
<protein>
    <recommendedName>
        <fullName evidence="7">Palmitoyltransferase</fullName>
        <ecNumber evidence="7">2.3.1.225</ecNumber>
    </recommendedName>
</protein>
<dbReference type="GO" id="GO:0016020">
    <property type="term" value="C:membrane"/>
    <property type="evidence" value="ECO:0007669"/>
    <property type="project" value="UniProtKB-SubCell"/>
</dbReference>
<dbReference type="EMBL" id="NEDP02005568">
    <property type="protein sequence ID" value="OWF38400.1"/>
    <property type="molecule type" value="Genomic_DNA"/>
</dbReference>
<evidence type="ECO:0000259" key="9">
    <source>
        <dbReference type="Pfam" id="PF01529"/>
    </source>
</evidence>
<keyword evidence="3 7" id="KW-0812">Transmembrane</keyword>
<dbReference type="EC" id="2.3.1.225" evidence="7"/>
<proteinExistence type="inferred from homology"/>
<feature type="compositionally biased region" description="Polar residues" evidence="8">
    <location>
        <begin position="119"/>
        <end position="144"/>
    </location>
</feature>
<gene>
    <name evidence="10" type="ORF">KP79_PYT10724</name>
</gene>
<evidence type="ECO:0000256" key="1">
    <source>
        <dbReference type="ARBA" id="ARBA00004141"/>
    </source>
</evidence>
<name>A0A210PPG8_MIZYE</name>
<comment type="domain">
    <text evidence="7">The DHHC domain is required for palmitoyltransferase activity.</text>
</comment>
<evidence type="ECO:0000256" key="8">
    <source>
        <dbReference type="SAM" id="MobiDB-lite"/>
    </source>
</evidence>
<dbReference type="GO" id="GO:0019706">
    <property type="term" value="F:protein-cysteine S-palmitoyltransferase activity"/>
    <property type="evidence" value="ECO:0007669"/>
    <property type="project" value="UniProtKB-EC"/>
</dbReference>
<dbReference type="Proteomes" id="UP000242188">
    <property type="component" value="Unassembled WGS sequence"/>
</dbReference>
<evidence type="ECO:0000256" key="5">
    <source>
        <dbReference type="ARBA" id="ARBA00023136"/>
    </source>
</evidence>
<evidence type="ECO:0000256" key="6">
    <source>
        <dbReference type="ARBA" id="ARBA00023315"/>
    </source>
</evidence>
<keyword evidence="6 7" id="KW-0012">Acyltransferase</keyword>
<evidence type="ECO:0000313" key="11">
    <source>
        <dbReference type="Proteomes" id="UP000242188"/>
    </source>
</evidence>
<dbReference type="Pfam" id="PF01529">
    <property type="entry name" value="DHHC"/>
    <property type="match status" value="1"/>
</dbReference>
<evidence type="ECO:0000256" key="7">
    <source>
        <dbReference type="RuleBase" id="RU079119"/>
    </source>
</evidence>
<comment type="caution">
    <text evidence="10">The sequence shown here is derived from an EMBL/GenBank/DDBJ whole genome shotgun (WGS) entry which is preliminary data.</text>
</comment>
<feature type="transmembrane region" description="Helical" evidence="7">
    <location>
        <begin position="62"/>
        <end position="81"/>
    </location>
</feature>